<keyword evidence="1" id="KW-0805">Transcription regulation</keyword>
<reference evidence="5 6" key="1">
    <citation type="submission" date="2019-07" db="EMBL/GenBank/DDBJ databases">
        <title>Novel species isolated from glacier.</title>
        <authorList>
            <person name="Liu Q."/>
            <person name="Xin Y.-H."/>
        </authorList>
    </citation>
    <scope>NUCLEOTIDE SEQUENCE [LARGE SCALE GENOMIC DNA]</scope>
    <source>
        <strain evidence="5 6">LB1R16</strain>
    </source>
</reference>
<dbReference type="GO" id="GO:0003677">
    <property type="term" value="F:DNA binding"/>
    <property type="evidence" value="ECO:0007669"/>
    <property type="project" value="UniProtKB-KW"/>
</dbReference>
<dbReference type="AlphaFoldDB" id="A0A552UGL6"/>
<accession>A0A552UGL6</accession>
<dbReference type="RefSeq" id="WP_143554876.1">
    <property type="nucleotide sequence ID" value="NZ_VJWA01000001.1"/>
</dbReference>
<evidence type="ECO:0000259" key="4">
    <source>
        <dbReference type="PROSITE" id="PS50949"/>
    </source>
</evidence>
<keyword evidence="3" id="KW-0804">Transcription</keyword>
<dbReference type="Gene3D" id="1.20.120.530">
    <property type="entry name" value="GntR ligand-binding domain-like"/>
    <property type="match status" value="1"/>
</dbReference>
<dbReference type="PROSITE" id="PS50949">
    <property type="entry name" value="HTH_GNTR"/>
    <property type="match status" value="1"/>
</dbReference>
<dbReference type="PANTHER" id="PTHR43537:SF5">
    <property type="entry name" value="UXU OPERON TRANSCRIPTIONAL REGULATOR"/>
    <property type="match status" value="1"/>
</dbReference>
<gene>
    <name evidence="5" type="ORF">FMM06_03920</name>
</gene>
<dbReference type="Gene3D" id="1.10.10.10">
    <property type="entry name" value="Winged helix-like DNA-binding domain superfamily/Winged helix DNA-binding domain"/>
    <property type="match status" value="1"/>
</dbReference>
<evidence type="ECO:0000256" key="3">
    <source>
        <dbReference type="ARBA" id="ARBA00023163"/>
    </source>
</evidence>
<evidence type="ECO:0000256" key="1">
    <source>
        <dbReference type="ARBA" id="ARBA00023015"/>
    </source>
</evidence>
<evidence type="ECO:0000313" key="6">
    <source>
        <dbReference type="Proteomes" id="UP000317894"/>
    </source>
</evidence>
<dbReference type="SMART" id="SM00895">
    <property type="entry name" value="FCD"/>
    <property type="match status" value="1"/>
</dbReference>
<evidence type="ECO:0000256" key="2">
    <source>
        <dbReference type="ARBA" id="ARBA00023125"/>
    </source>
</evidence>
<comment type="caution">
    <text evidence="5">The sequence shown here is derived from an EMBL/GenBank/DDBJ whole genome shotgun (WGS) entry which is preliminary data.</text>
</comment>
<organism evidence="5 6">
    <name type="scientific">Glacieibacterium frigidum</name>
    <dbReference type="NCBI Taxonomy" id="2593303"/>
    <lineage>
        <taxon>Bacteria</taxon>
        <taxon>Pseudomonadati</taxon>
        <taxon>Pseudomonadota</taxon>
        <taxon>Alphaproteobacteria</taxon>
        <taxon>Sphingomonadales</taxon>
        <taxon>Sphingosinicellaceae</taxon>
        <taxon>Glacieibacterium</taxon>
    </lineage>
</organism>
<keyword evidence="6" id="KW-1185">Reference proteome</keyword>
<dbReference type="EMBL" id="VJWA01000001">
    <property type="protein sequence ID" value="TRW17331.1"/>
    <property type="molecule type" value="Genomic_DNA"/>
</dbReference>
<dbReference type="SUPFAM" id="SSF46785">
    <property type="entry name" value="Winged helix' DNA-binding domain"/>
    <property type="match status" value="1"/>
</dbReference>
<dbReference type="InterPro" id="IPR008920">
    <property type="entry name" value="TF_FadR/GntR_C"/>
</dbReference>
<dbReference type="CDD" id="cd07377">
    <property type="entry name" value="WHTH_GntR"/>
    <property type="match status" value="1"/>
</dbReference>
<dbReference type="PANTHER" id="PTHR43537">
    <property type="entry name" value="TRANSCRIPTIONAL REGULATOR, GNTR FAMILY"/>
    <property type="match status" value="1"/>
</dbReference>
<dbReference type="PRINTS" id="PR00035">
    <property type="entry name" value="HTHGNTR"/>
</dbReference>
<dbReference type="InterPro" id="IPR036388">
    <property type="entry name" value="WH-like_DNA-bd_sf"/>
</dbReference>
<protein>
    <submittedName>
        <fullName evidence="5">FadR family transcriptional regulator</fullName>
    </submittedName>
</protein>
<dbReference type="Pfam" id="PF07729">
    <property type="entry name" value="FCD"/>
    <property type="match status" value="1"/>
</dbReference>
<dbReference type="OrthoDB" id="9809707at2"/>
<feature type="domain" description="HTH gntR-type" evidence="4">
    <location>
        <begin position="25"/>
        <end position="93"/>
    </location>
</feature>
<dbReference type="SMART" id="SM00345">
    <property type="entry name" value="HTH_GNTR"/>
    <property type="match status" value="1"/>
</dbReference>
<dbReference type="InterPro" id="IPR011711">
    <property type="entry name" value="GntR_C"/>
</dbReference>
<dbReference type="GO" id="GO:0003700">
    <property type="term" value="F:DNA-binding transcription factor activity"/>
    <property type="evidence" value="ECO:0007669"/>
    <property type="project" value="InterPro"/>
</dbReference>
<evidence type="ECO:0000313" key="5">
    <source>
        <dbReference type="EMBL" id="TRW17331.1"/>
    </source>
</evidence>
<dbReference type="InterPro" id="IPR036390">
    <property type="entry name" value="WH_DNA-bd_sf"/>
</dbReference>
<dbReference type="Proteomes" id="UP000317894">
    <property type="component" value="Unassembled WGS sequence"/>
</dbReference>
<keyword evidence="2" id="KW-0238">DNA-binding</keyword>
<sequence length="247" mass="27538">MLNVPFKTETKPVAGPRAPLDPGAVKLSDIVYAKIAGRIRSGEYSVDSRLPTENDLAEALGVSRPIVREALARLRNDGVVMSRRGSGTYVQRVQDTVPSRMPPLTSISDMKRCLEYRISLEGESAWHAARGAAEDRVVLTEAMARLDRDFEHKTLEPDNDFAFHHAVALATGNRFFHETMSSMRETIITAMQITPNFISPRSHDRLATLHKEHQAVYLAVMANDAEGARDAMRTHLTRAMQRVFDGL</sequence>
<proteinExistence type="predicted"/>
<name>A0A552UGL6_9SPHN</name>
<dbReference type="Pfam" id="PF00392">
    <property type="entry name" value="GntR"/>
    <property type="match status" value="1"/>
</dbReference>
<dbReference type="InterPro" id="IPR000524">
    <property type="entry name" value="Tscrpt_reg_HTH_GntR"/>
</dbReference>
<dbReference type="SUPFAM" id="SSF48008">
    <property type="entry name" value="GntR ligand-binding domain-like"/>
    <property type="match status" value="1"/>
</dbReference>